<dbReference type="CDD" id="cd11386">
    <property type="entry name" value="MCP_signal"/>
    <property type="match status" value="1"/>
</dbReference>
<dbReference type="CDD" id="cd19410">
    <property type="entry name" value="HK9-like_sensor"/>
    <property type="match status" value="1"/>
</dbReference>
<feature type="transmembrane region" description="Helical" evidence="7">
    <location>
        <begin position="7"/>
        <end position="29"/>
    </location>
</feature>
<evidence type="ECO:0000259" key="9">
    <source>
        <dbReference type="PROSITE" id="PS50885"/>
    </source>
</evidence>
<gene>
    <name evidence="10" type="ORF">CWI84_07580</name>
</gene>
<feature type="coiled-coil region" evidence="5">
    <location>
        <begin position="338"/>
        <end position="365"/>
    </location>
</feature>
<evidence type="ECO:0000256" key="7">
    <source>
        <dbReference type="SAM" id="Phobius"/>
    </source>
</evidence>
<dbReference type="RefSeq" id="WP_126841987.1">
    <property type="nucleotide sequence ID" value="NZ_PIQH01000006.1"/>
</dbReference>
<feature type="domain" description="HAMP" evidence="9">
    <location>
        <begin position="210"/>
        <end position="262"/>
    </location>
</feature>
<sequence length="539" mass="58063">MKLVHKLFIAFATIVVVLGALITAVMMGIGDMTQTNQRSIHSFEVIGQADDLYMSLLNIESGQRGYVITGNEDFLQPYVDGTAEVEKALANLKNLVKDSPKQLELLKKIEDEYQYWLTSAVEPPIEIRKSYGPGSLGLDQSAAIVAQGRGKAGMDNLREFVQQFTKTEKSLLLERADAASAAATLAQTISIGGGLLVIIIAVLSAWVFKRQLEQRLEEAMRVATAVADGRLNNQIDDDGKDEIGELLSALAAMQTQLRSMLQQIIQSSNELNSSSQSVASTAEELSASSTEQTDASESIATSVQQLSASISHVADNANEARTISEQSSTDAEQSAKTMERMVNSMNRINQAVNEASAQVVELGKQSEQINSIVNVIKSIADQTNLLALNAAIEAARAGEQGRGFSVVADEVRTLAQRTSASTDEIESMVALIQQGTQASVAQMEKGVTEVEQGVQLAGDSGEAIREIRVSFDRVLAVVEDISSALSEQNQASAEVAQHVERFSSMAEQNQEATRHTSSTAHQLQGLAEKLKQAVSRFTL</sequence>
<comment type="caution">
    <text evidence="10">The sequence shown here is derived from an EMBL/GenBank/DDBJ whole genome shotgun (WGS) entry which is preliminary data.</text>
</comment>
<keyword evidence="7" id="KW-0812">Transmembrane</keyword>
<dbReference type="Proteomes" id="UP000287996">
    <property type="component" value="Unassembled WGS sequence"/>
</dbReference>
<evidence type="ECO:0000313" key="10">
    <source>
        <dbReference type="EMBL" id="RUO80149.1"/>
    </source>
</evidence>
<evidence type="ECO:0000313" key="11">
    <source>
        <dbReference type="Proteomes" id="UP000287996"/>
    </source>
</evidence>
<organism evidence="10 11">
    <name type="scientific">Idiomarina tyrosinivorans</name>
    <dbReference type="NCBI Taxonomy" id="1445662"/>
    <lineage>
        <taxon>Bacteria</taxon>
        <taxon>Pseudomonadati</taxon>
        <taxon>Pseudomonadota</taxon>
        <taxon>Gammaproteobacteria</taxon>
        <taxon>Alteromonadales</taxon>
        <taxon>Idiomarinaceae</taxon>
        <taxon>Idiomarina</taxon>
    </lineage>
</organism>
<feature type="transmembrane region" description="Helical" evidence="7">
    <location>
        <begin position="189"/>
        <end position="208"/>
    </location>
</feature>
<dbReference type="PROSITE" id="PS50885">
    <property type="entry name" value="HAMP"/>
    <property type="match status" value="1"/>
</dbReference>
<keyword evidence="7" id="KW-0472">Membrane</keyword>
<evidence type="ECO:0000256" key="4">
    <source>
        <dbReference type="PROSITE-ProRule" id="PRU00284"/>
    </source>
</evidence>
<feature type="region of interest" description="Disordered" evidence="6">
    <location>
        <begin position="272"/>
        <end position="301"/>
    </location>
</feature>
<dbReference type="GO" id="GO:0006935">
    <property type="term" value="P:chemotaxis"/>
    <property type="evidence" value="ECO:0007669"/>
    <property type="project" value="InterPro"/>
</dbReference>
<dbReference type="GO" id="GO:0004888">
    <property type="term" value="F:transmembrane signaling receptor activity"/>
    <property type="evidence" value="ECO:0007669"/>
    <property type="project" value="InterPro"/>
</dbReference>
<proteinExistence type="inferred from homology"/>
<keyword evidence="11" id="KW-1185">Reference proteome</keyword>
<name>A0A432ZQH4_9GAMM</name>
<dbReference type="InterPro" id="IPR004089">
    <property type="entry name" value="MCPsignal_dom"/>
</dbReference>
<dbReference type="InterPro" id="IPR004090">
    <property type="entry name" value="Chemotax_Me-accpt_rcpt"/>
</dbReference>
<dbReference type="SMART" id="SM00304">
    <property type="entry name" value="HAMP"/>
    <property type="match status" value="2"/>
</dbReference>
<dbReference type="OrthoDB" id="49457at2"/>
<dbReference type="SUPFAM" id="SSF58104">
    <property type="entry name" value="Methyl-accepting chemotaxis protein (MCP) signaling domain"/>
    <property type="match status" value="1"/>
</dbReference>
<accession>A0A432ZQH4</accession>
<dbReference type="FunFam" id="1.10.287.950:FF:000001">
    <property type="entry name" value="Methyl-accepting chemotaxis sensory transducer"/>
    <property type="match status" value="1"/>
</dbReference>
<evidence type="ECO:0000256" key="5">
    <source>
        <dbReference type="SAM" id="Coils"/>
    </source>
</evidence>
<dbReference type="InterPro" id="IPR007891">
    <property type="entry name" value="CHASE3"/>
</dbReference>
<dbReference type="Pfam" id="PF05227">
    <property type="entry name" value="CHASE3"/>
    <property type="match status" value="1"/>
</dbReference>
<dbReference type="Pfam" id="PF00015">
    <property type="entry name" value="MCPsignal"/>
    <property type="match status" value="1"/>
</dbReference>
<keyword evidence="2 4" id="KW-0807">Transducer</keyword>
<evidence type="ECO:0000256" key="1">
    <source>
        <dbReference type="ARBA" id="ARBA00004370"/>
    </source>
</evidence>
<dbReference type="AlphaFoldDB" id="A0A432ZQH4"/>
<reference evidence="10 11" key="1">
    <citation type="journal article" date="2011" name="Front. Microbiol.">
        <title>Genomic signatures of strain selection and enhancement in Bacillus atrophaeus var. globigii, a historical biowarfare simulant.</title>
        <authorList>
            <person name="Gibbons H.S."/>
            <person name="Broomall S.M."/>
            <person name="McNew L.A."/>
            <person name="Daligault H."/>
            <person name="Chapman C."/>
            <person name="Bruce D."/>
            <person name="Karavis M."/>
            <person name="Krepps M."/>
            <person name="McGregor P.A."/>
            <person name="Hong C."/>
            <person name="Park K.H."/>
            <person name="Akmal A."/>
            <person name="Feldman A."/>
            <person name="Lin J.S."/>
            <person name="Chang W.E."/>
            <person name="Higgs B.W."/>
            <person name="Demirev P."/>
            <person name="Lindquist J."/>
            <person name="Liem A."/>
            <person name="Fochler E."/>
            <person name="Read T.D."/>
            <person name="Tapia R."/>
            <person name="Johnson S."/>
            <person name="Bishop-Lilly K.A."/>
            <person name="Detter C."/>
            <person name="Han C."/>
            <person name="Sozhamannan S."/>
            <person name="Rosenzweig C.N."/>
            <person name="Skowronski E.W."/>
        </authorList>
    </citation>
    <scope>NUCLEOTIDE SEQUENCE [LARGE SCALE GENOMIC DNA]</scope>
    <source>
        <strain evidence="10 11">CC-PW-9</strain>
    </source>
</reference>
<evidence type="ECO:0000256" key="2">
    <source>
        <dbReference type="ARBA" id="ARBA00023224"/>
    </source>
</evidence>
<dbReference type="CDD" id="cd06225">
    <property type="entry name" value="HAMP"/>
    <property type="match status" value="1"/>
</dbReference>
<comment type="similarity">
    <text evidence="3">Belongs to the methyl-accepting chemotaxis (MCP) protein family.</text>
</comment>
<dbReference type="PANTHER" id="PTHR32089">
    <property type="entry name" value="METHYL-ACCEPTING CHEMOTAXIS PROTEIN MCPB"/>
    <property type="match status" value="1"/>
</dbReference>
<dbReference type="EMBL" id="PIQH01000006">
    <property type="protein sequence ID" value="RUO80149.1"/>
    <property type="molecule type" value="Genomic_DNA"/>
</dbReference>
<dbReference type="SMART" id="SM00283">
    <property type="entry name" value="MA"/>
    <property type="match status" value="1"/>
</dbReference>
<evidence type="ECO:0000256" key="6">
    <source>
        <dbReference type="SAM" id="MobiDB-lite"/>
    </source>
</evidence>
<keyword evidence="5" id="KW-0175">Coiled coil</keyword>
<keyword evidence="7" id="KW-1133">Transmembrane helix</keyword>
<dbReference type="Gene3D" id="1.10.287.950">
    <property type="entry name" value="Methyl-accepting chemotaxis protein"/>
    <property type="match status" value="1"/>
</dbReference>
<dbReference type="PANTHER" id="PTHR32089:SF112">
    <property type="entry name" value="LYSOZYME-LIKE PROTEIN-RELATED"/>
    <property type="match status" value="1"/>
</dbReference>
<dbReference type="PRINTS" id="PR00260">
    <property type="entry name" value="CHEMTRNSDUCR"/>
</dbReference>
<comment type="subcellular location">
    <subcellularLocation>
        <location evidence="1">Membrane</location>
    </subcellularLocation>
</comment>
<evidence type="ECO:0000259" key="8">
    <source>
        <dbReference type="PROSITE" id="PS50111"/>
    </source>
</evidence>
<dbReference type="InterPro" id="IPR003660">
    <property type="entry name" value="HAMP_dom"/>
</dbReference>
<feature type="compositionally biased region" description="Low complexity" evidence="6">
    <location>
        <begin position="272"/>
        <end position="293"/>
    </location>
</feature>
<dbReference type="Pfam" id="PF00672">
    <property type="entry name" value="HAMP"/>
    <property type="match status" value="1"/>
</dbReference>
<dbReference type="GO" id="GO:0016020">
    <property type="term" value="C:membrane"/>
    <property type="evidence" value="ECO:0007669"/>
    <property type="project" value="UniProtKB-SubCell"/>
</dbReference>
<dbReference type="PROSITE" id="PS50111">
    <property type="entry name" value="CHEMOTAXIS_TRANSDUC_2"/>
    <property type="match status" value="1"/>
</dbReference>
<feature type="domain" description="Methyl-accepting transducer" evidence="8">
    <location>
        <begin position="267"/>
        <end position="503"/>
    </location>
</feature>
<protein>
    <submittedName>
        <fullName evidence="10">Chemotaxis protein</fullName>
    </submittedName>
</protein>
<dbReference type="GO" id="GO:0007165">
    <property type="term" value="P:signal transduction"/>
    <property type="evidence" value="ECO:0007669"/>
    <property type="project" value="UniProtKB-KW"/>
</dbReference>
<evidence type="ECO:0000256" key="3">
    <source>
        <dbReference type="ARBA" id="ARBA00029447"/>
    </source>
</evidence>